<name>A0A803MCD6_CHEQI</name>
<feature type="compositionally biased region" description="Polar residues" evidence="1">
    <location>
        <begin position="54"/>
        <end position="67"/>
    </location>
</feature>
<evidence type="ECO:0000313" key="3">
    <source>
        <dbReference type="EnsemblPlants" id="AUR62027129-RA:cds"/>
    </source>
</evidence>
<dbReference type="EnsemblPlants" id="AUR62027129-RA">
    <property type="protein sequence ID" value="AUR62027129-RA:cds"/>
    <property type="gene ID" value="AUR62027129"/>
</dbReference>
<reference evidence="3" key="2">
    <citation type="submission" date="2021-03" db="UniProtKB">
        <authorList>
            <consortium name="EnsemblPlants"/>
        </authorList>
    </citation>
    <scope>IDENTIFICATION</scope>
</reference>
<evidence type="ECO:0000256" key="1">
    <source>
        <dbReference type="SAM" id="MobiDB-lite"/>
    </source>
</evidence>
<dbReference type="SUPFAM" id="SSF53098">
    <property type="entry name" value="Ribonuclease H-like"/>
    <property type="match status" value="1"/>
</dbReference>
<dbReference type="Pfam" id="PF05699">
    <property type="entry name" value="Dimer_Tnp_hAT"/>
    <property type="match status" value="1"/>
</dbReference>
<organism evidence="3 4">
    <name type="scientific">Chenopodium quinoa</name>
    <name type="common">Quinoa</name>
    <dbReference type="NCBI Taxonomy" id="63459"/>
    <lineage>
        <taxon>Eukaryota</taxon>
        <taxon>Viridiplantae</taxon>
        <taxon>Streptophyta</taxon>
        <taxon>Embryophyta</taxon>
        <taxon>Tracheophyta</taxon>
        <taxon>Spermatophyta</taxon>
        <taxon>Magnoliopsida</taxon>
        <taxon>eudicotyledons</taxon>
        <taxon>Gunneridae</taxon>
        <taxon>Pentapetalae</taxon>
        <taxon>Caryophyllales</taxon>
        <taxon>Chenopodiaceae</taxon>
        <taxon>Chenopodioideae</taxon>
        <taxon>Atripliceae</taxon>
        <taxon>Chenopodium</taxon>
    </lineage>
</organism>
<keyword evidence="4" id="KW-1185">Reference proteome</keyword>
<sequence>MVGVSGKAARGGAANEAGCVVLCGQWWIWAAKRSEGSQGTTDSYSCNMESSQSKRSASFSEQTSQPLSEKDMEELQSTLPPDKKLKAGREYIWNRKSKRKAEYWKYYLEYVENGKLRAECKFCPKTFAADGNLNGSKNVKNHAESCLGNPINIEKEKGKEKQTKLYFDQEHESSELKCGSRIINLNDVREALIHMIIVDELPFKHVEKPGFRHFVQVACPQFHIPSRVTIAHDCLKLYYSEKEKLREMFKTCQRISVTTDTWTSIQRINYMCLTAHFIDNDWKLNKKIINFCPISSHKGEAIGKAVEACLEYWGIDDKLFTVTVDNASSNDVACTGGRTLDPFRSSLTPKMVQALLCTQDWLRAKEVPIVDVEENLKELEEIEKEVQRGESNDVDDEVVFVDSLV</sequence>
<feature type="domain" description="HAT C-terminal dimerisation" evidence="2">
    <location>
        <begin position="318"/>
        <end position="362"/>
    </location>
</feature>
<reference evidence="3" key="1">
    <citation type="journal article" date="2017" name="Nature">
        <title>The genome of Chenopodium quinoa.</title>
        <authorList>
            <person name="Jarvis D.E."/>
            <person name="Ho Y.S."/>
            <person name="Lightfoot D.J."/>
            <person name="Schmoeckel S.M."/>
            <person name="Li B."/>
            <person name="Borm T.J.A."/>
            <person name="Ohyanagi H."/>
            <person name="Mineta K."/>
            <person name="Michell C.T."/>
            <person name="Saber N."/>
            <person name="Kharbatia N.M."/>
            <person name="Rupper R.R."/>
            <person name="Sharp A.R."/>
            <person name="Dally N."/>
            <person name="Boughton B.A."/>
            <person name="Woo Y.H."/>
            <person name="Gao G."/>
            <person name="Schijlen E.G.W.M."/>
            <person name="Guo X."/>
            <person name="Momin A.A."/>
            <person name="Negrao S."/>
            <person name="Al-Babili S."/>
            <person name="Gehring C."/>
            <person name="Roessner U."/>
            <person name="Jung C."/>
            <person name="Murphy K."/>
            <person name="Arold S.T."/>
            <person name="Gojobori T."/>
            <person name="van der Linden C.G."/>
            <person name="van Loo E.N."/>
            <person name="Jellen E.N."/>
            <person name="Maughan P.J."/>
            <person name="Tester M."/>
        </authorList>
    </citation>
    <scope>NUCLEOTIDE SEQUENCE [LARGE SCALE GENOMIC DNA]</scope>
    <source>
        <strain evidence="3">cv. PI 614886</strain>
    </source>
</reference>
<protein>
    <recommendedName>
        <fullName evidence="2">HAT C-terminal dimerisation domain-containing protein</fullName>
    </recommendedName>
</protein>
<feature type="region of interest" description="Disordered" evidence="1">
    <location>
        <begin position="54"/>
        <end position="80"/>
    </location>
</feature>
<dbReference type="InterPro" id="IPR012337">
    <property type="entry name" value="RNaseH-like_sf"/>
</dbReference>
<dbReference type="Proteomes" id="UP000596660">
    <property type="component" value="Unplaced"/>
</dbReference>
<dbReference type="PANTHER" id="PTHR46481:SF7">
    <property type="entry name" value="ZINC FINGER BED DOMAIN-CONTAINING PROTEIN RICESLEEPER 2-LIKE"/>
    <property type="match status" value="1"/>
</dbReference>
<dbReference type="SUPFAM" id="SSF140996">
    <property type="entry name" value="Hermes dimerisation domain"/>
    <property type="match status" value="1"/>
</dbReference>
<dbReference type="SMART" id="SM00614">
    <property type="entry name" value="ZnF_BED"/>
    <property type="match status" value="1"/>
</dbReference>
<accession>A0A803MCD6</accession>
<dbReference type="AlphaFoldDB" id="A0A803MCD6"/>
<dbReference type="InterPro" id="IPR008906">
    <property type="entry name" value="HATC_C_dom"/>
</dbReference>
<dbReference type="GO" id="GO:0046983">
    <property type="term" value="F:protein dimerization activity"/>
    <property type="evidence" value="ECO:0007669"/>
    <property type="project" value="InterPro"/>
</dbReference>
<dbReference type="Gramene" id="AUR62027129-RA">
    <property type="protein sequence ID" value="AUR62027129-RA:cds"/>
    <property type="gene ID" value="AUR62027129"/>
</dbReference>
<evidence type="ECO:0000259" key="2">
    <source>
        <dbReference type="Pfam" id="PF05699"/>
    </source>
</evidence>
<dbReference type="InterPro" id="IPR052035">
    <property type="entry name" value="ZnF_BED_domain_contain"/>
</dbReference>
<dbReference type="PANTHER" id="PTHR46481">
    <property type="entry name" value="ZINC FINGER BED DOMAIN-CONTAINING PROTEIN 4"/>
    <property type="match status" value="1"/>
</dbReference>
<evidence type="ECO:0000313" key="4">
    <source>
        <dbReference type="Proteomes" id="UP000596660"/>
    </source>
</evidence>
<proteinExistence type="predicted"/>